<keyword evidence="4 7" id="KW-0812">Transmembrane</keyword>
<dbReference type="EMBL" id="JAJNDC010000004">
    <property type="protein sequence ID" value="MCW9713983.1"/>
    <property type="molecule type" value="Genomic_DNA"/>
</dbReference>
<comment type="subcellular location">
    <subcellularLocation>
        <location evidence="1">Cell membrane</location>
        <topology evidence="1">Multi-pass membrane protein</topology>
    </subcellularLocation>
</comment>
<evidence type="ECO:0000259" key="8">
    <source>
        <dbReference type="Pfam" id="PF02687"/>
    </source>
</evidence>
<comment type="similarity">
    <text evidence="2">Belongs to the ABC-4 integral membrane protein family. LolC/E subfamily.</text>
</comment>
<comment type="caution">
    <text evidence="10">The sequence shown here is derived from an EMBL/GenBank/DDBJ whole genome shotgun (WGS) entry which is preliminary data.</text>
</comment>
<reference evidence="10 11" key="1">
    <citation type="submission" date="2021-11" db="EMBL/GenBank/DDBJ databases">
        <title>Aliifidinibius sp. nov., a new bacterium isolated from saline soil.</title>
        <authorList>
            <person name="Galisteo C."/>
            <person name="De La Haba R."/>
            <person name="Sanchez-Porro C."/>
            <person name="Ventosa A."/>
        </authorList>
    </citation>
    <scope>NUCLEOTIDE SEQUENCE [LARGE SCALE GENOMIC DNA]</scope>
    <source>
        <strain evidence="10 11">KACC 190600</strain>
    </source>
</reference>
<evidence type="ECO:0000256" key="3">
    <source>
        <dbReference type="ARBA" id="ARBA00022475"/>
    </source>
</evidence>
<keyword evidence="6 7" id="KW-0472">Membrane</keyword>
<keyword evidence="5 7" id="KW-1133">Transmembrane helix</keyword>
<sequence length="406" mass="44851">MLFLKLAWRNIWRNKRRTLITMASVVMAVLLASVMSSMQEGSYDQMIDNTVGSSTGHIQIQAQGYHDEPTLDNSFEIDSTLLEEVAEQLGVASVIPRIDSYALSAGEERSRAAMVIGIDIEAEKSLSEPHEKIVEGTYLENNNQQSALVAAGLADYLDVTIGDTLILLGQGFRGTNASGAYPIGGIIEFGIPDMNNSLVYLPLQTASRFYGTYDRLTALVLLAERPEDVQAITRSLRSQLPEQYAVLDWQTLMPELVQAIQADSGSNFIIQLILYMVVGFGIFGTVLMMTAERKFELGVMIATGTSRISVATILLLEMIFITFMGTLVGMIASVPFMYYFNRNPIYFSGDAAAAIKEWGMEPFVQFSTDPSIFLTQGAIVLSITLLICIYPLWYAFKLQPVSAMRQ</sequence>
<evidence type="ECO:0000256" key="4">
    <source>
        <dbReference type="ARBA" id="ARBA00022692"/>
    </source>
</evidence>
<feature type="domain" description="MacB-like periplasmic core" evidence="9">
    <location>
        <begin position="18"/>
        <end position="237"/>
    </location>
</feature>
<keyword evidence="11" id="KW-1185">Reference proteome</keyword>
<evidence type="ECO:0000256" key="7">
    <source>
        <dbReference type="SAM" id="Phobius"/>
    </source>
</evidence>
<dbReference type="Proteomes" id="UP001207337">
    <property type="component" value="Unassembled WGS sequence"/>
</dbReference>
<feature type="transmembrane region" description="Helical" evidence="7">
    <location>
        <begin position="372"/>
        <end position="396"/>
    </location>
</feature>
<keyword evidence="3" id="KW-1003">Cell membrane</keyword>
<dbReference type="RefSeq" id="WP_265791040.1">
    <property type="nucleotide sequence ID" value="NZ_BAABRS010000004.1"/>
</dbReference>
<accession>A0ABT3Q1K3</accession>
<protein>
    <submittedName>
        <fullName evidence="10">ABC transporter permease</fullName>
    </submittedName>
</protein>
<gene>
    <name evidence="10" type="ORF">LQ318_13815</name>
</gene>
<evidence type="ECO:0000313" key="11">
    <source>
        <dbReference type="Proteomes" id="UP001207337"/>
    </source>
</evidence>
<feature type="transmembrane region" description="Helical" evidence="7">
    <location>
        <begin position="310"/>
        <end position="340"/>
    </location>
</feature>
<evidence type="ECO:0000256" key="2">
    <source>
        <dbReference type="ARBA" id="ARBA00005236"/>
    </source>
</evidence>
<dbReference type="PANTHER" id="PTHR30489:SF0">
    <property type="entry name" value="LIPOPROTEIN-RELEASING SYSTEM TRANSMEMBRANE PROTEIN LOLE"/>
    <property type="match status" value="1"/>
</dbReference>
<dbReference type="InterPro" id="IPR025857">
    <property type="entry name" value="MacB_PCD"/>
</dbReference>
<dbReference type="InterPro" id="IPR003838">
    <property type="entry name" value="ABC3_permease_C"/>
</dbReference>
<evidence type="ECO:0000259" key="9">
    <source>
        <dbReference type="Pfam" id="PF12704"/>
    </source>
</evidence>
<feature type="transmembrane region" description="Helical" evidence="7">
    <location>
        <begin position="268"/>
        <end position="289"/>
    </location>
</feature>
<evidence type="ECO:0000256" key="5">
    <source>
        <dbReference type="ARBA" id="ARBA00022989"/>
    </source>
</evidence>
<name>A0ABT3Q1K3_9BACT</name>
<dbReference type="Pfam" id="PF02687">
    <property type="entry name" value="FtsX"/>
    <property type="match status" value="1"/>
</dbReference>
<feature type="domain" description="ABC3 transporter permease C-terminal" evidence="8">
    <location>
        <begin position="269"/>
        <end position="400"/>
    </location>
</feature>
<proteinExistence type="inferred from homology"/>
<dbReference type="Pfam" id="PF12704">
    <property type="entry name" value="MacB_PCD"/>
    <property type="match status" value="1"/>
</dbReference>
<dbReference type="InterPro" id="IPR051447">
    <property type="entry name" value="Lipoprotein-release_system"/>
</dbReference>
<evidence type="ECO:0000256" key="1">
    <source>
        <dbReference type="ARBA" id="ARBA00004651"/>
    </source>
</evidence>
<organism evidence="10 11">
    <name type="scientific">Fodinibius salicampi</name>
    <dbReference type="NCBI Taxonomy" id="1920655"/>
    <lineage>
        <taxon>Bacteria</taxon>
        <taxon>Pseudomonadati</taxon>
        <taxon>Balneolota</taxon>
        <taxon>Balneolia</taxon>
        <taxon>Balneolales</taxon>
        <taxon>Balneolaceae</taxon>
        <taxon>Fodinibius</taxon>
    </lineage>
</organism>
<evidence type="ECO:0000313" key="10">
    <source>
        <dbReference type="EMBL" id="MCW9713983.1"/>
    </source>
</evidence>
<evidence type="ECO:0000256" key="6">
    <source>
        <dbReference type="ARBA" id="ARBA00023136"/>
    </source>
</evidence>
<dbReference type="PANTHER" id="PTHR30489">
    <property type="entry name" value="LIPOPROTEIN-RELEASING SYSTEM TRANSMEMBRANE PROTEIN LOLE"/>
    <property type="match status" value="1"/>
</dbReference>